<evidence type="ECO:0000256" key="1">
    <source>
        <dbReference type="ARBA" id="ARBA00023125"/>
    </source>
</evidence>
<reference evidence="3" key="1">
    <citation type="journal article" date="2020" name="Nature">
        <title>Giant virus diversity and host interactions through global metagenomics.</title>
        <authorList>
            <person name="Schulz F."/>
            <person name="Roux S."/>
            <person name="Paez-Espino D."/>
            <person name="Jungbluth S."/>
            <person name="Walsh D.A."/>
            <person name="Denef V.J."/>
            <person name="McMahon K.D."/>
            <person name="Konstantinidis K.T."/>
            <person name="Eloe-Fadrosh E.A."/>
            <person name="Kyrpides N.C."/>
            <person name="Woyke T."/>
        </authorList>
    </citation>
    <scope>NUCLEOTIDE SEQUENCE</scope>
    <source>
        <strain evidence="3">GVMAG-S-ERX555931-87</strain>
    </source>
</reference>
<name>A0A6C0F432_9ZZZZ</name>
<feature type="region of interest" description="Disordered" evidence="2">
    <location>
        <begin position="17"/>
        <end position="41"/>
    </location>
</feature>
<dbReference type="Gene3D" id="1.10.260.40">
    <property type="entry name" value="lambda repressor-like DNA-binding domains"/>
    <property type="match status" value="1"/>
</dbReference>
<evidence type="ECO:0000256" key="2">
    <source>
        <dbReference type="SAM" id="MobiDB-lite"/>
    </source>
</evidence>
<dbReference type="EMBL" id="MN738743">
    <property type="protein sequence ID" value="QHT36477.1"/>
    <property type="molecule type" value="Genomic_DNA"/>
</dbReference>
<evidence type="ECO:0008006" key="4">
    <source>
        <dbReference type="Google" id="ProtNLM"/>
    </source>
</evidence>
<dbReference type="InterPro" id="IPR001387">
    <property type="entry name" value="Cro/C1-type_HTH"/>
</dbReference>
<organism evidence="3">
    <name type="scientific">viral metagenome</name>
    <dbReference type="NCBI Taxonomy" id="1070528"/>
    <lineage>
        <taxon>unclassified sequences</taxon>
        <taxon>metagenomes</taxon>
        <taxon>organismal metagenomes</taxon>
    </lineage>
</organism>
<proteinExistence type="predicted"/>
<dbReference type="GO" id="GO:0003677">
    <property type="term" value="F:DNA binding"/>
    <property type="evidence" value="ECO:0007669"/>
    <property type="project" value="UniProtKB-KW"/>
</dbReference>
<sequence>MSGLDHQDWEQYIVHCKQTSKNPPSKNTKQKQYVPPPDKKLDEKVEKGELKHKKVDQDLTKQFQLWRQSKNKTQKEVAQLLNVQPKIINSFESGQLKHNPQLVSKIKRLIKT</sequence>
<dbReference type="PANTHER" id="PTHR10245">
    <property type="entry name" value="ENDOTHELIAL DIFFERENTIATION-RELATED FACTOR 1 MULTIPROTEIN BRIDGING FACTOR 1"/>
    <property type="match status" value="1"/>
</dbReference>
<keyword evidence="1" id="KW-0238">DNA-binding</keyword>
<dbReference type="PANTHER" id="PTHR10245:SF15">
    <property type="entry name" value="ENDOTHELIAL DIFFERENTIATION-RELATED FACTOR 1"/>
    <property type="match status" value="1"/>
</dbReference>
<feature type="compositionally biased region" description="Polar residues" evidence="2">
    <location>
        <begin position="17"/>
        <end position="31"/>
    </location>
</feature>
<dbReference type="CDD" id="cd00093">
    <property type="entry name" value="HTH_XRE"/>
    <property type="match status" value="1"/>
</dbReference>
<accession>A0A6C0F432</accession>
<dbReference type="SUPFAM" id="SSF47413">
    <property type="entry name" value="lambda repressor-like DNA-binding domains"/>
    <property type="match status" value="1"/>
</dbReference>
<dbReference type="GO" id="GO:0005634">
    <property type="term" value="C:nucleus"/>
    <property type="evidence" value="ECO:0007669"/>
    <property type="project" value="TreeGrafter"/>
</dbReference>
<dbReference type="InterPro" id="IPR010982">
    <property type="entry name" value="Lambda_DNA-bd_dom_sf"/>
</dbReference>
<evidence type="ECO:0000313" key="3">
    <source>
        <dbReference type="EMBL" id="QHT36477.1"/>
    </source>
</evidence>
<protein>
    <recommendedName>
        <fullName evidence="4">HTH cro/C1-type domain-containing protein</fullName>
    </recommendedName>
</protein>
<dbReference type="AlphaFoldDB" id="A0A6C0F432"/>